<dbReference type="InterPro" id="IPR036047">
    <property type="entry name" value="F-box-like_dom_sf"/>
</dbReference>
<proteinExistence type="predicted"/>
<protein>
    <recommendedName>
        <fullName evidence="3">F-box domain-containing protein</fullName>
    </recommendedName>
</protein>
<keyword evidence="2" id="KW-1185">Reference proteome</keyword>
<evidence type="ECO:0008006" key="3">
    <source>
        <dbReference type="Google" id="ProtNLM"/>
    </source>
</evidence>
<name>A0AAD6Z1D6_9AGAR</name>
<dbReference type="AlphaFoldDB" id="A0AAD6Z1D6"/>
<dbReference type="Gene3D" id="3.80.10.10">
    <property type="entry name" value="Ribonuclease Inhibitor"/>
    <property type="match status" value="1"/>
</dbReference>
<evidence type="ECO:0000313" key="1">
    <source>
        <dbReference type="EMBL" id="KAJ7303613.1"/>
    </source>
</evidence>
<accession>A0AAD6Z1D6</accession>
<dbReference type="SUPFAM" id="SSF81383">
    <property type="entry name" value="F-box domain"/>
    <property type="match status" value="1"/>
</dbReference>
<organism evidence="1 2">
    <name type="scientific">Mycena albidolilacea</name>
    <dbReference type="NCBI Taxonomy" id="1033008"/>
    <lineage>
        <taxon>Eukaryota</taxon>
        <taxon>Fungi</taxon>
        <taxon>Dikarya</taxon>
        <taxon>Basidiomycota</taxon>
        <taxon>Agaricomycotina</taxon>
        <taxon>Agaricomycetes</taxon>
        <taxon>Agaricomycetidae</taxon>
        <taxon>Agaricales</taxon>
        <taxon>Marasmiineae</taxon>
        <taxon>Mycenaceae</taxon>
        <taxon>Mycena</taxon>
    </lineage>
</organism>
<evidence type="ECO:0000313" key="2">
    <source>
        <dbReference type="Proteomes" id="UP001218218"/>
    </source>
</evidence>
<gene>
    <name evidence="1" type="ORF">DFH08DRAFT_903755</name>
</gene>
<comment type="caution">
    <text evidence="1">The sequence shown here is derived from an EMBL/GenBank/DDBJ whole genome shotgun (WGS) entry which is preliminary data.</text>
</comment>
<sequence length="443" mass="49272">MSFELPPELWLKVFQSLPMDTIQNVHVVSSLFYDLSCGFLFNAVTLYPATFGDEAFDKRVTDRGFEQLAFWSSEKIATHIRSFTVNLARTEMSIVVGSCPSLVSACFEAVSRFKNLRMLTCSLSSSANIEIPALHVDALPFLRSLHIHGGRLVRPTSPLIQLKIEDFFYTKIPSTHPLGALESPIPYLSVLDPTSLRRLYLRSGSMISIEHFLENMAPYQNLRSLDLSLLEPTNVNRLHTWISTFPAIHDLTVSLVLNTDSADTLPSTPLTPHLRTYTGPPDLVPLVLRGTPAPRGLTIIQYYAPELLHALRASGSEAYPSLTSLTMRALYPDLGSPSLRDALAFFPNLRALTISVYSARRGRPWRGSAASIASPESRELCERLATVFDVVALLDTVVLDWWVESGYWGQVIPPLEELEATLVLTLPNLKRVLYGSQPESDGD</sequence>
<feature type="non-terminal residue" evidence="1">
    <location>
        <position position="1"/>
    </location>
</feature>
<dbReference type="Proteomes" id="UP001218218">
    <property type="component" value="Unassembled WGS sequence"/>
</dbReference>
<dbReference type="InterPro" id="IPR032675">
    <property type="entry name" value="LRR_dom_sf"/>
</dbReference>
<dbReference type="SUPFAM" id="SSF52047">
    <property type="entry name" value="RNI-like"/>
    <property type="match status" value="1"/>
</dbReference>
<dbReference type="EMBL" id="JARIHO010000104">
    <property type="protein sequence ID" value="KAJ7303613.1"/>
    <property type="molecule type" value="Genomic_DNA"/>
</dbReference>
<reference evidence="1" key="1">
    <citation type="submission" date="2023-03" db="EMBL/GenBank/DDBJ databases">
        <title>Massive genome expansion in bonnet fungi (Mycena s.s.) driven by repeated elements and novel gene families across ecological guilds.</title>
        <authorList>
            <consortium name="Lawrence Berkeley National Laboratory"/>
            <person name="Harder C.B."/>
            <person name="Miyauchi S."/>
            <person name="Viragh M."/>
            <person name="Kuo A."/>
            <person name="Thoen E."/>
            <person name="Andreopoulos B."/>
            <person name="Lu D."/>
            <person name="Skrede I."/>
            <person name="Drula E."/>
            <person name="Henrissat B."/>
            <person name="Morin E."/>
            <person name="Kohler A."/>
            <person name="Barry K."/>
            <person name="LaButti K."/>
            <person name="Morin E."/>
            <person name="Salamov A."/>
            <person name="Lipzen A."/>
            <person name="Mereny Z."/>
            <person name="Hegedus B."/>
            <person name="Baldrian P."/>
            <person name="Stursova M."/>
            <person name="Weitz H."/>
            <person name="Taylor A."/>
            <person name="Grigoriev I.V."/>
            <person name="Nagy L.G."/>
            <person name="Martin F."/>
            <person name="Kauserud H."/>
        </authorList>
    </citation>
    <scope>NUCLEOTIDE SEQUENCE</scope>
    <source>
        <strain evidence="1">CBHHK002</strain>
    </source>
</reference>